<sequence length="70" mass="8244">ILNTKNRYYHYLDKAHWTFQLDKRINFEDEDQCVGGRSIMHITQEISLSQQVLRSNAIFPQGAQRSECNS</sequence>
<name>A0A8J2LFT5_9HEXA</name>
<accession>A0A8J2LFT5</accession>
<dbReference type="AlphaFoldDB" id="A0A8J2LFT5"/>
<dbReference type="EMBL" id="CAJVCH010555292">
    <property type="protein sequence ID" value="CAG7830317.1"/>
    <property type="molecule type" value="Genomic_DNA"/>
</dbReference>
<organism evidence="1 2">
    <name type="scientific">Allacma fusca</name>
    <dbReference type="NCBI Taxonomy" id="39272"/>
    <lineage>
        <taxon>Eukaryota</taxon>
        <taxon>Metazoa</taxon>
        <taxon>Ecdysozoa</taxon>
        <taxon>Arthropoda</taxon>
        <taxon>Hexapoda</taxon>
        <taxon>Collembola</taxon>
        <taxon>Symphypleona</taxon>
        <taxon>Sminthuridae</taxon>
        <taxon>Allacma</taxon>
    </lineage>
</organism>
<proteinExistence type="predicted"/>
<evidence type="ECO:0000313" key="1">
    <source>
        <dbReference type="EMBL" id="CAG7830317.1"/>
    </source>
</evidence>
<keyword evidence="2" id="KW-1185">Reference proteome</keyword>
<comment type="caution">
    <text evidence="1">The sequence shown here is derived from an EMBL/GenBank/DDBJ whole genome shotgun (WGS) entry which is preliminary data.</text>
</comment>
<protein>
    <submittedName>
        <fullName evidence="1">Uncharacterized protein</fullName>
    </submittedName>
</protein>
<gene>
    <name evidence="1" type="ORF">AFUS01_LOCUS40128</name>
</gene>
<dbReference type="Proteomes" id="UP000708208">
    <property type="component" value="Unassembled WGS sequence"/>
</dbReference>
<evidence type="ECO:0000313" key="2">
    <source>
        <dbReference type="Proteomes" id="UP000708208"/>
    </source>
</evidence>
<reference evidence="1" key="1">
    <citation type="submission" date="2021-06" db="EMBL/GenBank/DDBJ databases">
        <authorList>
            <person name="Hodson N. C."/>
            <person name="Mongue J. A."/>
            <person name="Jaron S. K."/>
        </authorList>
    </citation>
    <scope>NUCLEOTIDE SEQUENCE</scope>
</reference>
<feature type="non-terminal residue" evidence="1">
    <location>
        <position position="1"/>
    </location>
</feature>